<gene>
    <name evidence="2" type="ORF">CPB83DRAFT_266599</name>
</gene>
<proteinExistence type="predicted"/>
<feature type="compositionally biased region" description="Basic and acidic residues" evidence="1">
    <location>
        <begin position="101"/>
        <end position="120"/>
    </location>
</feature>
<evidence type="ECO:0000313" key="2">
    <source>
        <dbReference type="EMBL" id="KAF9529442.1"/>
    </source>
</evidence>
<dbReference type="Proteomes" id="UP000807306">
    <property type="component" value="Unassembled WGS sequence"/>
</dbReference>
<feature type="compositionally biased region" description="Polar residues" evidence="1">
    <location>
        <begin position="75"/>
        <end position="93"/>
    </location>
</feature>
<evidence type="ECO:0000313" key="3">
    <source>
        <dbReference type="Proteomes" id="UP000807306"/>
    </source>
</evidence>
<keyword evidence="3" id="KW-1185">Reference proteome</keyword>
<feature type="compositionally biased region" description="Polar residues" evidence="1">
    <location>
        <begin position="275"/>
        <end position="291"/>
    </location>
</feature>
<evidence type="ECO:0000256" key="1">
    <source>
        <dbReference type="SAM" id="MobiDB-lite"/>
    </source>
</evidence>
<dbReference type="EMBL" id="MU157846">
    <property type="protein sequence ID" value="KAF9529442.1"/>
    <property type="molecule type" value="Genomic_DNA"/>
</dbReference>
<protein>
    <submittedName>
        <fullName evidence="2">Uncharacterized protein</fullName>
    </submittedName>
</protein>
<feature type="compositionally biased region" description="Polar residues" evidence="1">
    <location>
        <begin position="393"/>
        <end position="411"/>
    </location>
</feature>
<sequence length="520" mass="56207">MDSSFSTSPRRSHDIPKPDTGLAEWTSKIKAIQRQVDADEEDEQKRLEEEIAAARQARLRRSRGMGGGSRADSLDLSQSREQLGLSDSMSDMSFNDVPKSFSERENDRETALRKLMDRNKVYNPDRIGSTTTTTKTPSLAGFMGGHASGPRLNKHAPQQDAHDPTQFSQPDLSAPHPVFGSGGVAMPGMAAKREAKSPGPIRGSDLSERYRPSSTTKSKSVPLKDDYGLEESTKEMNRRSFSATPKSPSPALSSRYSEKFNSSSTQETKPPADSVITQRKSFSSIPKSTSPLPQPIEDPPVEPVVAKKKSFGSIPKVTSSTPSAVAESPAYEAKSPPLRPADFYRSPSASTPSKSVSPYITPSYLGTPSSTVSAPKSPNISKPTSYAAPSYLGTGNTTPSSTNRSGGVSTPSKDETPLRRLMEKNNVYNPDRGTSDNTRKSVAERAQTTSLAAFMGAPGKGIRLNKHAPQVDAHDPTQFTQPDTTTPHPVFGRGGIAMPVVLRNLLQPRRRHGLPLQHPL</sequence>
<feature type="compositionally biased region" description="Basic and acidic residues" evidence="1">
    <location>
        <begin position="222"/>
        <end position="238"/>
    </location>
</feature>
<organism evidence="2 3">
    <name type="scientific">Crepidotus variabilis</name>
    <dbReference type="NCBI Taxonomy" id="179855"/>
    <lineage>
        <taxon>Eukaryota</taxon>
        <taxon>Fungi</taxon>
        <taxon>Dikarya</taxon>
        <taxon>Basidiomycota</taxon>
        <taxon>Agaricomycotina</taxon>
        <taxon>Agaricomycetes</taxon>
        <taxon>Agaricomycetidae</taxon>
        <taxon>Agaricales</taxon>
        <taxon>Agaricineae</taxon>
        <taxon>Crepidotaceae</taxon>
        <taxon>Crepidotus</taxon>
    </lineage>
</organism>
<feature type="compositionally biased region" description="Polar residues" evidence="1">
    <location>
        <begin position="239"/>
        <end position="268"/>
    </location>
</feature>
<name>A0A9P6JQB1_9AGAR</name>
<feature type="compositionally biased region" description="Pro residues" evidence="1">
    <location>
        <begin position="292"/>
        <end position="302"/>
    </location>
</feature>
<feature type="compositionally biased region" description="Low complexity" evidence="1">
    <location>
        <begin position="346"/>
        <end position="358"/>
    </location>
</feature>
<feature type="compositionally biased region" description="Polar residues" evidence="1">
    <location>
        <begin position="364"/>
        <end position="384"/>
    </location>
</feature>
<accession>A0A9P6JQB1</accession>
<feature type="compositionally biased region" description="Basic and acidic residues" evidence="1">
    <location>
        <begin position="412"/>
        <end position="423"/>
    </location>
</feature>
<feature type="region of interest" description="Disordered" evidence="1">
    <location>
        <begin position="58"/>
        <end position="440"/>
    </location>
</feature>
<feature type="region of interest" description="Disordered" evidence="1">
    <location>
        <begin position="1"/>
        <end position="26"/>
    </location>
</feature>
<reference evidence="2" key="1">
    <citation type="submission" date="2020-11" db="EMBL/GenBank/DDBJ databases">
        <authorList>
            <consortium name="DOE Joint Genome Institute"/>
            <person name="Ahrendt S."/>
            <person name="Riley R."/>
            <person name="Andreopoulos W."/>
            <person name="Labutti K."/>
            <person name="Pangilinan J."/>
            <person name="Ruiz-Duenas F.J."/>
            <person name="Barrasa J.M."/>
            <person name="Sanchez-Garcia M."/>
            <person name="Camarero S."/>
            <person name="Miyauchi S."/>
            <person name="Serrano A."/>
            <person name="Linde D."/>
            <person name="Babiker R."/>
            <person name="Drula E."/>
            <person name="Ayuso-Fernandez I."/>
            <person name="Pacheco R."/>
            <person name="Padilla G."/>
            <person name="Ferreira P."/>
            <person name="Barriuso J."/>
            <person name="Kellner H."/>
            <person name="Castanera R."/>
            <person name="Alfaro M."/>
            <person name="Ramirez L."/>
            <person name="Pisabarro A.G."/>
            <person name="Kuo A."/>
            <person name="Tritt A."/>
            <person name="Lipzen A."/>
            <person name="He G."/>
            <person name="Yan M."/>
            <person name="Ng V."/>
            <person name="Cullen D."/>
            <person name="Martin F."/>
            <person name="Rosso M.-N."/>
            <person name="Henrissat B."/>
            <person name="Hibbett D."/>
            <person name="Martinez A.T."/>
            <person name="Grigoriev I.V."/>
        </authorList>
    </citation>
    <scope>NUCLEOTIDE SEQUENCE</scope>
    <source>
        <strain evidence="2">CBS 506.95</strain>
    </source>
</reference>
<dbReference type="OrthoDB" id="6375767at2759"/>
<dbReference type="AlphaFoldDB" id="A0A9P6JQB1"/>
<comment type="caution">
    <text evidence="2">The sequence shown here is derived from an EMBL/GenBank/DDBJ whole genome shotgun (WGS) entry which is preliminary data.</text>
</comment>